<organism evidence="3 4">
    <name type="scientific">Vibrio ezurae NBRC 102218</name>
    <dbReference type="NCBI Taxonomy" id="1219080"/>
    <lineage>
        <taxon>Bacteria</taxon>
        <taxon>Pseudomonadati</taxon>
        <taxon>Pseudomonadota</taxon>
        <taxon>Gammaproteobacteria</taxon>
        <taxon>Vibrionales</taxon>
        <taxon>Vibrionaceae</taxon>
        <taxon>Vibrio</taxon>
    </lineage>
</organism>
<dbReference type="Pfam" id="PF00857">
    <property type="entry name" value="Isochorismatase"/>
    <property type="match status" value="1"/>
</dbReference>
<sequence>MSQKALLVIDLQNDYFAEGKFPLWNTEQTLSNIKAAINNANARNIPVIHIQHIADPAMGIAPFFNQGSHGAEIHHEIMALAPNSAVVIKSFADGFEKTTLEETLQKFAVDELLICGMMTQNCVTHTAISKAAEKYKVSILMDCTTTVNEMIHNIALHAVSTRVPLILSEQAFKSRPLME</sequence>
<evidence type="ECO:0000313" key="3">
    <source>
        <dbReference type="EMBL" id="GAD79514.1"/>
    </source>
</evidence>
<evidence type="ECO:0000259" key="2">
    <source>
        <dbReference type="Pfam" id="PF00857"/>
    </source>
</evidence>
<dbReference type="InterPro" id="IPR000868">
    <property type="entry name" value="Isochorismatase-like_dom"/>
</dbReference>
<dbReference type="AlphaFoldDB" id="U3CE24"/>
<keyword evidence="4" id="KW-1185">Reference proteome</keyword>
<gene>
    <name evidence="3" type="ORF">VEZ01S_17_00010</name>
</gene>
<dbReference type="PANTHER" id="PTHR43540">
    <property type="entry name" value="PEROXYUREIDOACRYLATE/UREIDOACRYLATE AMIDOHYDROLASE-RELATED"/>
    <property type="match status" value="1"/>
</dbReference>
<accession>U3CE24</accession>
<proteinExistence type="predicted"/>
<keyword evidence="1" id="KW-0378">Hydrolase</keyword>
<dbReference type="eggNOG" id="COG1335">
    <property type="taxonomic scope" value="Bacteria"/>
</dbReference>
<dbReference type="OrthoDB" id="1157330at2"/>
<dbReference type="InterPro" id="IPR050272">
    <property type="entry name" value="Isochorismatase-like_hydrls"/>
</dbReference>
<dbReference type="PANTHER" id="PTHR43540:SF15">
    <property type="entry name" value="BLR5631 PROTEIN"/>
    <property type="match status" value="1"/>
</dbReference>
<dbReference type="Proteomes" id="UP000016562">
    <property type="component" value="Unassembled WGS sequence"/>
</dbReference>
<name>U3CE24_9VIBR</name>
<protein>
    <submittedName>
        <fullName evidence="3">Isochorismatase family protein</fullName>
    </submittedName>
</protein>
<dbReference type="Gene3D" id="3.40.50.850">
    <property type="entry name" value="Isochorismatase-like"/>
    <property type="match status" value="1"/>
</dbReference>
<dbReference type="RefSeq" id="WP_021713223.1">
    <property type="nucleotide sequence ID" value="NZ_BATM01000017.1"/>
</dbReference>
<dbReference type="STRING" id="1219080.VEZ01S_17_00010"/>
<dbReference type="GO" id="GO:0016787">
    <property type="term" value="F:hydrolase activity"/>
    <property type="evidence" value="ECO:0007669"/>
    <property type="project" value="UniProtKB-KW"/>
</dbReference>
<dbReference type="SUPFAM" id="SSF52499">
    <property type="entry name" value="Isochorismatase-like hydrolases"/>
    <property type="match status" value="1"/>
</dbReference>
<dbReference type="EMBL" id="BATM01000017">
    <property type="protein sequence ID" value="GAD79514.1"/>
    <property type="molecule type" value="Genomic_DNA"/>
</dbReference>
<feature type="domain" description="Isochorismatase-like" evidence="2">
    <location>
        <begin position="5"/>
        <end position="161"/>
    </location>
</feature>
<comment type="caution">
    <text evidence="3">The sequence shown here is derived from an EMBL/GenBank/DDBJ whole genome shotgun (WGS) entry which is preliminary data.</text>
</comment>
<dbReference type="InterPro" id="IPR036380">
    <property type="entry name" value="Isochorismatase-like_sf"/>
</dbReference>
<reference evidence="3 4" key="1">
    <citation type="submission" date="2013-09" db="EMBL/GenBank/DDBJ databases">
        <title>Whole genome shotgun sequence of Vibrio ezurae NBRC 102218.</title>
        <authorList>
            <person name="Yoshida I."/>
            <person name="Hosoyama A."/>
            <person name="Numata M."/>
            <person name="Hashimoto M."/>
            <person name="Hosoyama Y."/>
            <person name="Tsuchikane K."/>
            <person name="Noguchi M."/>
            <person name="Hirakata S."/>
            <person name="Ichikawa N."/>
            <person name="Ohji S."/>
            <person name="Yamazoe A."/>
            <person name="Fujita N."/>
        </authorList>
    </citation>
    <scope>NUCLEOTIDE SEQUENCE [LARGE SCALE GENOMIC DNA]</scope>
    <source>
        <strain evidence="3 4">NBRC 102218</strain>
    </source>
</reference>
<evidence type="ECO:0000256" key="1">
    <source>
        <dbReference type="ARBA" id="ARBA00022801"/>
    </source>
</evidence>
<evidence type="ECO:0000313" key="4">
    <source>
        <dbReference type="Proteomes" id="UP000016562"/>
    </source>
</evidence>